<accession>A0A5N7DGR4</accession>
<gene>
    <name evidence="1" type="ORF">BDV37DRAFT_293119</name>
</gene>
<protein>
    <submittedName>
        <fullName evidence="1">Nucleoside-diphosphate-sugar epimerase</fullName>
    </submittedName>
</protein>
<evidence type="ECO:0000313" key="2">
    <source>
        <dbReference type="Proteomes" id="UP000325579"/>
    </source>
</evidence>
<dbReference type="GO" id="GO:0004029">
    <property type="term" value="F:aldehyde dehydrogenase (NAD+) activity"/>
    <property type="evidence" value="ECO:0007669"/>
    <property type="project" value="TreeGrafter"/>
</dbReference>
<dbReference type="OrthoDB" id="2130169at2759"/>
<dbReference type="GeneID" id="43674021"/>
<organism evidence="1 2">
    <name type="scientific">Aspergillus pseudonomiae</name>
    <dbReference type="NCBI Taxonomy" id="1506151"/>
    <lineage>
        <taxon>Eukaryota</taxon>
        <taxon>Fungi</taxon>
        <taxon>Dikarya</taxon>
        <taxon>Ascomycota</taxon>
        <taxon>Pezizomycotina</taxon>
        <taxon>Eurotiomycetes</taxon>
        <taxon>Eurotiomycetidae</taxon>
        <taxon>Eurotiales</taxon>
        <taxon>Aspergillaceae</taxon>
        <taxon>Aspergillus</taxon>
        <taxon>Aspergillus subgen. Circumdati</taxon>
    </lineage>
</organism>
<dbReference type="SUPFAM" id="SSF51735">
    <property type="entry name" value="NAD(P)-binding Rossmann-fold domains"/>
    <property type="match status" value="1"/>
</dbReference>
<dbReference type="Proteomes" id="UP000325579">
    <property type="component" value="Unassembled WGS sequence"/>
</dbReference>
<dbReference type="InterPro" id="IPR051783">
    <property type="entry name" value="NAD(P)-dependent_oxidoreduct"/>
</dbReference>
<sequence>MSGIPESPSIFITGVTGVLIIIESVAPKDRLYTILTGDLGYIGGDAWHAITQKYPSCVARTSCLVRTKDKGDQVLARYPSIRLVYGDLDNTELIEAEASKADIILHFASIEHVESASAISRALQRREKLHQTSYWISVSGTDNIAWKDCENKTYGEHPSDQIYDDWDGLSNVTSLPDTAPHRDVECVQLAAGGTFVKTAIVCAPCIYGIGRGCGNQRSIQIPDLARYTLQKGHGLQVGKGLSIWPNVHVADLSDVFLRLFEEAIQGGTRASWNREGYYFAENGEHVWGEVSSLLAREAQTRGLTQSAEVRSFEAQEADNQIDFASLFYGATSRCKAIRARKLLGWEPCHADIKAAVLEALEVETRTLKI</sequence>
<dbReference type="InterPro" id="IPR036291">
    <property type="entry name" value="NAD(P)-bd_dom_sf"/>
</dbReference>
<dbReference type="EMBL" id="ML736760">
    <property type="protein sequence ID" value="KAE8405405.1"/>
    <property type="molecule type" value="Genomic_DNA"/>
</dbReference>
<dbReference type="AlphaFoldDB" id="A0A5N7DGR4"/>
<dbReference type="Gene3D" id="3.40.50.720">
    <property type="entry name" value="NAD(P)-binding Rossmann-like Domain"/>
    <property type="match status" value="1"/>
</dbReference>
<reference evidence="1 2" key="1">
    <citation type="submission" date="2019-04" db="EMBL/GenBank/DDBJ databases">
        <authorList>
            <consortium name="DOE Joint Genome Institute"/>
            <person name="Mondo S."/>
            <person name="Kjaerbolling I."/>
            <person name="Vesth T."/>
            <person name="Frisvad J.C."/>
            <person name="Nybo J.L."/>
            <person name="Theobald S."/>
            <person name="Kildgaard S."/>
            <person name="Isbrandt T."/>
            <person name="Kuo A."/>
            <person name="Sato A."/>
            <person name="Lyhne E.K."/>
            <person name="Kogle M.E."/>
            <person name="Wiebenga A."/>
            <person name="Kun R.S."/>
            <person name="Lubbers R.J."/>
            <person name="Makela M.R."/>
            <person name="Barry K."/>
            <person name="Chovatia M."/>
            <person name="Clum A."/>
            <person name="Daum C."/>
            <person name="Haridas S."/>
            <person name="He G."/>
            <person name="LaButti K."/>
            <person name="Lipzen A."/>
            <person name="Riley R."/>
            <person name="Salamov A."/>
            <person name="Simmons B.A."/>
            <person name="Magnuson J.K."/>
            <person name="Henrissat B."/>
            <person name="Mortensen U.H."/>
            <person name="Larsen T.O."/>
            <person name="Devries R.P."/>
            <person name="Grigoriev I.V."/>
            <person name="Machida M."/>
            <person name="Baker S.E."/>
            <person name="Andersen M.R."/>
            <person name="Cantor M.N."/>
            <person name="Hua S.X."/>
        </authorList>
    </citation>
    <scope>NUCLEOTIDE SEQUENCE [LARGE SCALE GENOMIC DNA]</scope>
    <source>
        <strain evidence="1 2">CBS 119388</strain>
    </source>
</reference>
<keyword evidence="2" id="KW-1185">Reference proteome</keyword>
<dbReference type="GO" id="GO:0005737">
    <property type="term" value="C:cytoplasm"/>
    <property type="evidence" value="ECO:0007669"/>
    <property type="project" value="TreeGrafter"/>
</dbReference>
<dbReference type="RefSeq" id="XP_031942724.1">
    <property type="nucleotide sequence ID" value="XM_032089330.1"/>
</dbReference>
<proteinExistence type="predicted"/>
<name>A0A5N7DGR4_9EURO</name>
<dbReference type="PANTHER" id="PTHR48079:SF6">
    <property type="entry name" value="NAD(P)-BINDING DOMAIN-CONTAINING PROTEIN-RELATED"/>
    <property type="match status" value="1"/>
</dbReference>
<evidence type="ECO:0000313" key="1">
    <source>
        <dbReference type="EMBL" id="KAE8405405.1"/>
    </source>
</evidence>
<dbReference type="PANTHER" id="PTHR48079">
    <property type="entry name" value="PROTEIN YEEZ"/>
    <property type="match status" value="1"/>
</dbReference>